<sequence>MEYQATKITVMCIMGFGLVYIQYSVIQADLSTFLCEESHGSVDAWELVSTSIVRKYSGPLDVWLSIQSAKNSRGQMYCLLNKHPRKSFTAMAQHQSQWIWFRKLFVSFSSYTYINVLKKINL</sequence>
<dbReference type="EC" id="3.5.1.89" evidence="2"/>
<evidence type="ECO:0000256" key="1">
    <source>
        <dbReference type="ARBA" id="ARBA00006066"/>
    </source>
</evidence>
<dbReference type="EMBL" id="JABWDY010031191">
    <property type="protein sequence ID" value="KAF5185079.1"/>
    <property type="molecule type" value="Genomic_DNA"/>
</dbReference>
<dbReference type="OrthoDB" id="440160at2759"/>
<dbReference type="AlphaFoldDB" id="A0A7J6VIY4"/>
<name>A0A7J6VIY4_THATH</name>
<protein>
    <recommendedName>
        <fullName evidence="2">N-acetylglucosaminylphosphatidylinositol deacetylase</fullName>
        <ecNumber evidence="2">3.5.1.89</ecNumber>
    </recommendedName>
</protein>
<evidence type="ECO:0000256" key="2">
    <source>
        <dbReference type="ARBA" id="ARBA00012176"/>
    </source>
</evidence>
<dbReference type="InterPro" id="IPR024078">
    <property type="entry name" value="LmbE-like_dom_sf"/>
</dbReference>
<accession>A0A7J6VIY4</accession>
<dbReference type="InterPro" id="IPR003737">
    <property type="entry name" value="GlcNAc_PI_deacetylase-related"/>
</dbReference>
<reference evidence="3 4" key="1">
    <citation type="submission" date="2020-06" db="EMBL/GenBank/DDBJ databases">
        <title>Transcriptomic and genomic resources for Thalictrum thalictroides and T. hernandezii: Facilitating candidate gene discovery in an emerging model plant lineage.</title>
        <authorList>
            <person name="Arias T."/>
            <person name="Riano-Pachon D.M."/>
            <person name="Di Stilio V.S."/>
        </authorList>
    </citation>
    <scope>NUCLEOTIDE SEQUENCE [LARGE SCALE GENOMIC DNA]</scope>
    <source>
        <strain evidence="4">cv. WT478/WT964</strain>
        <tissue evidence="3">Leaves</tissue>
    </source>
</reference>
<proteinExistence type="inferred from homology"/>
<dbReference type="UniPathway" id="UPA00196"/>
<dbReference type="GO" id="GO:0005783">
    <property type="term" value="C:endoplasmic reticulum"/>
    <property type="evidence" value="ECO:0007669"/>
    <property type="project" value="TreeGrafter"/>
</dbReference>
<dbReference type="GO" id="GO:0006506">
    <property type="term" value="P:GPI anchor biosynthetic process"/>
    <property type="evidence" value="ECO:0007669"/>
    <property type="project" value="UniProtKB-UniPathway"/>
</dbReference>
<dbReference type="PANTHER" id="PTHR12993">
    <property type="entry name" value="N-ACETYLGLUCOSAMINYL-PHOSPHATIDYLINOSITOL DE-N-ACETYLASE-RELATED"/>
    <property type="match status" value="1"/>
</dbReference>
<comment type="similarity">
    <text evidence="1">Belongs to the PIGL family.</text>
</comment>
<gene>
    <name evidence="3" type="ORF">FRX31_025339</name>
</gene>
<dbReference type="Proteomes" id="UP000554482">
    <property type="component" value="Unassembled WGS sequence"/>
</dbReference>
<dbReference type="GO" id="GO:0016020">
    <property type="term" value="C:membrane"/>
    <property type="evidence" value="ECO:0007669"/>
    <property type="project" value="GOC"/>
</dbReference>
<evidence type="ECO:0000313" key="4">
    <source>
        <dbReference type="Proteomes" id="UP000554482"/>
    </source>
</evidence>
<comment type="caution">
    <text evidence="3">The sequence shown here is derived from an EMBL/GenBank/DDBJ whole genome shotgun (WGS) entry which is preliminary data.</text>
</comment>
<evidence type="ECO:0000313" key="3">
    <source>
        <dbReference type="EMBL" id="KAF5185079.1"/>
    </source>
</evidence>
<organism evidence="3 4">
    <name type="scientific">Thalictrum thalictroides</name>
    <name type="common">Rue-anemone</name>
    <name type="synonym">Anemone thalictroides</name>
    <dbReference type="NCBI Taxonomy" id="46969"/>
    <lineage>
        <taxon>Eukaryota</taxon>
        <taxon>Viridiplantae</taxon>
        <taxon>Streptophyta</taxon>
        <taxon>Embryophyta</taxon>
        <taxon>Tracheophyta</taxon>
        <taxon>Spermatophyta</taxon>
        <taxon>Magnoliopsida</taxon>
        <taxon>Ranunculales</taxon>
        <taxon>Ranunculaceae</taxon>
        <taxon>Thalictroideae</taxon>
        <taxon>Thalictrum</taxon>
    </lineage>
</organism>
<keyword evidence="4" id="KW-1185">Reference proteome</keyword>
<dbReference type="GO" id="GO:0000225">
    <property type="term" value="F:N-acetylglucosaminylphosphatidylinositol deacetylase activity"/>
    <property type="evidence" value="ECO:0007669"/>
    <property type="project" value="UniProtKB-EC"/>
</dbReference>
<dbReference type="PANTHER" id="PTHR12993:SF11">
    <property type="entry name" value="N-ACETYLGLUCOSAMINYL-PHOSPHATIDYLINOSITOL DE-N-ACETYLASE"/>
    <property type="match status" value="1"/>
</dbReference>
<dbReference type="SUPFAM" id="SSF102588">
    <property type="entry name" value="LmbE-like"/>
    <property type="match status" value="1"/>
</dbReference>